<dbReference type="EMBL" id="CP022741">
    <property type="protein sequence ID" value="ASU21272.1"/>
    <property type="molecule type" value="Genomic_DNA"/>
</dbReference>
<accession>A0A223MUL3</accession>
<keyword evidence="1" id="KW-0472">Membrane</keyword>
<feature type="transmembrane region" description="Helical" evidence="1">
    <location>
        <begin position="20"/>
        <end position="38"/>
    </location>
</feature>
<dbReference type="RefSeq" id="WP_094499537.1">
    <property type="nucleotide sequence ID" value="NZ_CAWNHI010000001.1"/>
</dbReference>
<evidence type="ECO:0000256" key="1">
    <source>
        <dbReference type="SAM" id="Phobius"/>
    </source>
</evidence>
<keyword evidence="3" id="KW-1185">Reference proteome</keyword>
<proteinExistence type="predicted"/>
<gene>
    <name evidence="2" type="ORF">CCZ37_00895</name>
</gene>
<dbReference type="KEGG" id="vqi:CCZ37_00895"/>
<evidence type="ECO:0000313" key="2">
    <source>
        <dbReference type="EMBL" id="ASU21272.1"/>
    </source>
</evidence>
<dbReference type="AlphaFoldDB" id="A0A223MUL3"/>
<evidence type="ECO:0000313" key="3">
    <source>
        <dbReference type="Proteomes" id="UP000215148"/>
    </source>
</evidence>
<protein>
    <submittedName>
        <fullName evidence="2">Uncharacterized protein</fullName>
    </submittedName>
</protein>
<reference evidence="2 3" key="1">
    <citation type="submission" date="2017-08" db="EMBL/GenBank/DDBJ databases">
        <title>The Vibrio qinghaiensis sp.-Q67 is a luminous bacteria isolated firstly from Qinghai lake, Qinghai province, China, which has been proved to be very sensitive to detect environmental and food pollutants. Therefore, complete genome analysis of V. qinghaiensis sp.-Q67 highlights the potential application of this strain on detection of hazards in the contaminated environments.</title>
        <authorList>
            <person name="Gong L."/>
        </authorList>
    </citation>
    <scope>NUCLEOTIDE SEQUENCE [LARGE SCALE GENOMIC DNA]</scope>
    <source>
        <strain evidence="2 3">Q67</strain>
    </source>
</reference>
<name>A0A223MUL3_9VIBR</name>
<keyword evidence="1" id="KW-0812">Transmembrane</keyword>
<sequence>MNMEREKLQYQLEHARANYWIFTVFCGILLALTINKIRFFEFDGITVCYVSLFALVGYATLKLSEYIKNLKEKMN</sequence>
<keyword evidence="1" id="KW-1133">Transmembrane helix</keyword>
<feature type="transmembrane region" description="Helical" evidence="1">
    <location>
        <begin position="44"/>
        <end position="61"/>
    </location>
</feature>
<dbReference type="Proteomes" id="UP000215148">
    <property type="component" value="Chromosome 1"/>
</dbReference>
<organism evidence="2 3">
    <name type="scientific">Vibrio qinghaiensis</name>
    <dbReference type="NCBI Taxonomy" id="2025808"/>
    <lineage>
        <taxon>Bacteria</taxon>
        <taxon>Pseudomonadati</taxon>
        <taxon>Pseudomonadota</taxon>
        <taxon>Gammaproteobacteria</taxon>
        <taxon>Vibrionales</taxon>
        <taxon>Vibrionaceae</taxon>
        <taxon>Vibrio</taxon>
    </lineage>
</organism>